<evidence type="ECO:0000313" key="12">
    <source>
        <dbReference type="Proteomes" id="UP000268229"/>
    </source>
</evidence>
<dbReference type="PANTHER" id="PTHR35891:SF3">
    <property type="entry name" value="THIOL:DISULFIDE INTERCHANGE PROTEIN DSBL"/>
    <property type="match status" value="1"/>
</dbReference>
<dbReference type="GO" id="GO:0016853">
    <property type="term" value="F:isomerase activity"/>
    <property type="evidence" value="ECO:0007669"/>
    <property type="project" value="UniProtKB-KW"/>
</dbReference>
<feature type="domain" description="Thioredoxin" evidence="10">
    <location>
        <begin position="7"/>
        <end position="207"/>
    </location>
</feature>
<comment type="similarity">
    <text evidence="2">Belongs to the thioredoxin family. DsbA subfamily.</text>
</comment>
<evidence type="ECO:0000256" key="6">
    <source>
        <dbReference type="ARBA" id="ARBA00023157"/>
    </source>
</evidence>
<feature type="disulfide bond" description="Redox-active" evidence="8">
    <location>
        <begin position="54"/>
        <end position="57"/>
    </location>
</feature>
<proteinExistence type="inferred from homology"/>
<evidence type="ECO:0000256" key="9">
    <source>
        <dbReference type="SAM" id="SignalP"/>
    </source>
</evidence>
<keyword evidence="7" id="KW-0676">Redox-active center</keyword>
<keyword evidence="5" id="KW-0574">Periplasm</keyword>
<reference evidence="11 12" key="1">
    <citation type="submission" date="2018-12" db="EMBL/GenBank/DDBJ databases">
        <authorList>
            <consortium name="Pathogen Informatics"/>
        </authorList>
    </citation>
    <scope>NUCLEOTIDE SEQUENCE [LARGE SCALE GENOMIC DNA]</scope>
    <source>
        <strain evidence="11 12">NCTC12227</strain>
    </source>
</reference>
<dbReference type="SUPFAM" id="SSF52833">
    <property type="entry name" value="Thioredoxin-like"/>
    <property type="match status" value="1"/>
</dbReference>
<dbReference type="STRING" id="326522.BWD08_06280"/>
<dbReference type="AlphaFoldDB" id="A0A3S4YRB9"/>
<dbReference type="CDD" id="cd03019">
    <property type="entry name" value="DsbA_DsbA"/>
    <property type="match status" value="1"/>
</dbReference>
<dbReference type="EMBL" id="LR134516">
    <property type="protein sequence ID" value="VEJ21562.1"/>
    <property type="molecule type" value="Genomic_DNA"/>
</dbReference>
<protein>
    <recommendedName>
        <fullName evidence="3">Thiol:disulfide interchange protein DsbA</fullName>
    </recommendedName>
</protein>
<feature type="signal peptide" evidence="9">
    <location>
        <begin position="1"/>
        <end position="22"/>
    </location>
</feature>
<dbReference type="RefSeq" id="WP_107879585.1">
    <property type="nucleotide sequence ID" value="NZ_LR134516.1"/>
</dbReference>
<keyword evidence="4 9" id="KW-0732">Signal</keyword>
<evidence type="ECO:0000256" key="2">
    <source>
        <dbReference type="ARBA" id="ARBA00005791"/>
    </source>
</evidence>
<dbReference type="PANTHER" id="PTHR35891">
    <property type="entry name" value="THIOL:DISULFIDE INTERCHANGE PROTEIN DSBA"/>
    <property type="match status" value="1"/>
</dbReference>
<dbReference type="InterPro" id="IPR013766">
    <property type="entry name" value="Thioredoxin_domain"/>
</dbReference>
<dbReference type="InterPro" id="IPR017937">
    <property type="entry name" value="Thioredoxin_CS"/>
</dbReference>
<evidence type="ECO:0000256" key="3">
    <source>
        <dbReference type="ARBA" id="ARBA00013831"/>
    </source>
</evidence>
<evidence type="ECO:0000259" key="10">
    <source>
        <dbReference type="PROSITE" id="PS51352"/>
    </source>
</evidence>
<dbReference type="PROSITE" id="PS00194">
    <property type="entry name" value="THIOREDOXIN_1"/>
    <property type="match status" value="1"/>
</dbReference>
<evidence type="ECO:0000256" key="8">
    <source>
        <dbReference type="PIRSR" id="PIRSR001488-1"/>
    </source>
</evidence>
<dbReference type="KEGG" id="nani:NCTC12227_01304"/>
<dbReference type="PROSITE" id="PS51352">
    <property type="entry name" value="THIOREDOXIN_2"/>
    <property type="match status" value="1"/>
</dbReference>
<dbReference type="Gene3D" id="3.40.30.10">
    <property type="entry name" value="Glutaredoxin"/>
    <property type="match status" value="1"/>
</dbReference>
<evidence type="ECO:0000256" key="4">
    <source>
        <dbReference type="ARBA" id="ARBA00022729"/>
    </source>
</evidence>
<dbReference type="InterPro" id="IPR023205">
    <property type="entry name" value="DsbA/DsbL"/>
</dbReference>
<evidence type="ECO:0000256" key="5">
    <source>
        <dbReference type="ARBA" id="ARBA00022764"/>
    </source>
</evidence>
<evidence type="ECO:0000313" key="11">
    <source>
        <dbReference type="EMBL" id="VEJ21562.1"/>
    </source>
</evidence>
<keyword evidence="12" id="KW-1185">Reference proteome</keyword>
<comment type="subcellular location">
    <subcellularLocation>
        <location evidence="1">Periplasm</location>
    </subcellularLocation>
</comment>
<gene>
    <name evidence="11" type="primary">dsbA</name>
    <name evidence="11" type="ORF">NCTC12227_01304</name>
</gene>
<sequence>MKLKTVLLTAVAALALTANVYAATEGKDYTVLPKPIPQSQADKIEVLEFFGYFCVHCYHLDPVLLKHAKTFPSDTYLRTEHVVWQPEMLGFARVAAAVNSSGLKYQANQAVFRAVYEEKINLADSATFKQWAAAQKSFDGKKLIAAYDSFGNQAQAKRMEDLTNTYQISGTPTVIVGGKYQVKFTGDWQAGMKTIDELVAKVRTERGMKTPSAKPVAVAPALKSKGALLAKAANK</sequence>
<dbReference type="InterPro" id="IPR036249">
    <property type="entry name" value="Thioredoxin-like_sf"/>
</dbReference>
<dbReference type="Proteomes" id="UP000268229">
    <property type="component" value="Chromosome"/>
</dbReference>
<dbReference type="Pfam" id="PF01323">
    <property type="entry name" value="DSBA"/>
    <property type="match status" value="1"/>
</dbReference>
<dbReference type="InterPro" id="IPR001853">
    <property type="entry name" value="DSBA-like_thioredoxin_dom"/>
</dbReference>
<dbReference type="GO" id="GO:0015036">
    <property type="term" value="F:disulfide oxidoreductase activity"/>
    <property type="evidence" value="ECO:0007669"/>
    <property type="project" value="UniProtKB-ARBA"/>
</dbReference>
<keyword evidence="11" id="KW-0413">Isomerase</keyword>
<dbReference type="InterPro" id="IPR050824">
    <property type="entry name" value="Thiol_disulfide_DsbA"/>
</dbReference>
<organism evidence="11 12">
    <name type="scientific">Neisseria animaloris</name>
    <dbReference type="NCBI Taxonomy" id="326522"/>
    <lineage>
        <taxon>Bacteria</taxon>
        <taxon>Pseudomonadati</taxon>
        <taxon>Pseudomonadota</taxon>
        <taxon>Betaproteobacteria</taxon>
        <taxon>Neisseriales</taxon>
        <taxon>Neisseriaceae</taxon>
        <taxon>Neisseria</taxon>
    </lineage>
</organism>
<keyword evidence="6" id="KW-1015">Disulfide bond</keyword>
<accession>A0A3S4YRB9</accession>
<feature type="chain" id="PRO_5018623237" description="Thiol:disulfide interchange protein DsbA" evidence="9">
    <location>
        <begin position="23"/>
        <end position="235"/>
    </location>
</feature>
<dbReference type="GO" id="GO:0042597">
    <property type="term" value="C:periplasmic space"/>
    <property type="evidence" value="ECO:0007669"/>
    <property type="project" value="UniProtKB-SubCell"/>
</dbReference>
<name>A0A3S4YRB9_9NEIS</name>
<dbReference type="OrthoDB" id="9784896at2"/>
<evidence type="ECO:0000256" key="1">
    <source>
        <dbReference type="ARBA" id="ARBA00004418"/>
    </source>
</evidence>
<dbReference type="PIRSF" id="PIRSF001488">
    <property type="entry name" value="Tdi_protein"/>
    <property type="match status" value="1"/>
</dbReference>
<evidence type="ECO:0000256" key="7">
    <source>
        <dbReference type="ARBA" id="ARBA00023284"/>
    </source>
</evidence>